<sequence>MASTSQDPHGSRDTAPSPGDLAPPTPRGSEGRPTRGHGRTWAAGLAGTAVGAVCASALWLSGLLPHTGTPDLKGYGATNDLCAAAELKALTAALGEREEWHNTHREHPAMDRAWCMMDLERAGQRQSYTVMITYELHKEVDPGPDFEAWETEPDLIDGEKEGLVDPVPNLGDSAYEIRTADASHQELSVRDGGAVIRLQVSTFITQQGIPETNPDFVSQLGPTATREHLLADMKDLMAALKR</sequence>
<protein>
    <recommendedName>
        <fullName evidence="4">DUF3558 domain-containing protein</fullName>
    </recommendedName>
</protein>
<dbReference type="AlphaFoldDB" id="A0A6G2BEX1"/>
<keyword evidence="3" id="KW-1185">Reference proteome</keyword>
<gene>
    <name evidence="2" type="ORF">F0L17_16160</name>
</gene>
<evidence type="ECO:0008006" key="4">
    <source>
        <dbReference type="Google" id="ProtNLM"/>
    </source>
</evidence>
<name>A0A6G2BEX1_9ACTN</name>
<accession>A0A6G2BEX1</accession>
<dbReference type="RefSeq" id="WP_155071632.1">
    <property type="nucleotide sequence ID" value="NZ_WIXO01000001.1"/>
</dbReference>
<evidence type="ECO:0000313" key="2">
    <source>
        <dbReference type="EMBL" id="MTE20613.1"/>
    </source>
</evidence>
<evidence type="ECO:0000313" key="3">
    <source>
        <dbReference type="Proteomes" id="UP000473014"/>
    </source>
</evidence>
<dbReference type="OrthoDB" id="4515152at2"/>
<comment type="caution">
    <text evidence="2">The sequence shown here is derived from an EMBL/GenBank/DDBJ whole genome shotgun (WGS) entry which is preliminary data.</text>
</comment>
<reference evidence="2 3" key="1">
    <citation type="submission" date="2019-11" db="EMBL/GenBank/DDBJ databases">
        <authorList>
            <person name="Yuan L."/>
        </authorList>
    </citation>
    <scope>NUCLEOTIDE SEQUENCE [LARGE SCALE GENOMIC DNA]</scope>
    <source>
        <strain evidence="2 3">TRM43335</strain>
    </source>
</reference>
<organism evidence="2 3">
    <name type="scientific">Streptomyces taklimakanensis</name>
    <dbReference type="NCBI Taxonomy" id="2569853"/>
    <lineage>
        <taxon>Bacteria</taxon>
        <taxon>Bacillati</taxon>
        <taxon>Actinomycetota</taxon>
        <taxon>Actinomycetes</taxon>
        <taxon>Kitasatosporales</taxon>
        <taxon>Streptomycetaceae</taxon>
        <taxon>Streptomyces</taxon>
    </lineage>
</organism>
<evidence type="ECO:0000256" key="1">
    <source>
        <dbReference type="SAM" id="MobiDB-lite"/>
    </source>
</evidence>
<proteinExistence type="predicted"/>
<feature type="region of interest" description="Disordered" evidence="1">
    <location>
        <begin position="1"/>
        <end position="39"/>
    </location>
</feature>
<dbReference type="EMBL" id="WIXO01000001">
    <property type="protein sequence ID" value="MTE20613.1"/>
    <property type="molecule type" value="Genomic_DNA"/>
</dbReference>
<dbReference type="Proteomes" id="UP000473014">
    <property type="component" value="Unassembled WGS sequence"/>
</dbReference>